<dbReference type="AlphaFoldDB" id="A0A372IQM1"/>
<accession>A0A372IQM1</accession>
<dbReference type="Proteomes" id="UP000264702">
    <property type="component" value="Unassembled WGS sequence"/>
</dbReference>
<organism evidence="1 2">
    <name type="scientific">Paracidobacterium acidisoli</name>
    <dbReference type="NCBI Taxonomy" id="2303751"/>
    <lineage>
        <taxon>Bacteria</taxon>
        <taxon>Pseudomonadati</taxon>
        <taxon>Acidobacteriota</taxon>
        <taxon>Terriglobia</taxon>
        <taxon>Terriglobales</taxon>
        <taxon>Acidobacteriaceae</taxon>
        <taxon>Paracidobacterium</taxon>
    </lineage>
</organism>
<evidence type="ECO:0000313" key="1">
    <source>
        <dbReference type="EMBL" id="RFU17206.1"/>
    </source>
</evidence>
<comment type="caution">
    <text evidence="1">The sequence shown here is derived from an EMBL/GenBank/DDBJ whole genome shotgun (WGS) entry which is preliminary data.</text>
</comment>
<keyword evidence="2" id="KW-1185">Reference proteome</keyword>
<dbReference type="RefSeq" id="WP_117299643.1">
    <property type="nucleotide sequence ID" value="NZ_QVQT02000003.1"/>
</dbReference>
<evidence type="ECO:0000313" key="2">
    <source>
        <dbReference type="Proteomes" id="UP000264702"/>
    </source>
</evidence>
<proteinExistence type="predicted"/>
<dbReference type="EMBL" id="QVQT01000003">
    <property type="protein sequence ID" value="RFU17206.1"/>
    <property type="molecule type" value="Genomic_DNA"/>
</dbReference>
<name>A0A372IQM1_9BACT</name>
<dbReference type="OrthoDB" id="123177at2"/>
<sequence>MNISIDMRVTGGLRFVKTPLSLLALGVLTLGGCGTGPSGKLVVDPIQFTNIKGQPVSVSSPVTSLSVNQGAYVMVTLTGDTELLGADWSVICGSALPPGTPLPPGQTQDLSCGSFSPTHTASGPVPGYATSGAGYVAFYTAPAAPPKAGVVTLYASSTADPSRFSSITLPITGLPISVGFAPQPPASIALAGTVQLTAVVSNDYNAGGATWSVACQAGPGACGSFGPMQTESGAMTTYTAPAIVPAGGAVTITATSVADPTKYVSATITILPISVSISPVTLSVGTNETGALTAVVTNDGENRGVDWSVSCTNPVDPGKCGSVSPQHTASGASTTYTAPALANIAAGSTIAITATSSTDPTKSATATVTAVKGQLVSGIAQAAQHPLRGARVSLYAVTTSETVLNSTANADDASAVTSTTTDEDGNFTIPYGYECPTPDTQMYLVSTGGNAGEGTNDNLALMAALGSCSNLDASRFAVNEATTVAAVYALSVFTTDYLHIGSQNASPAGVAAAFATAKDLVDVTTGLPRSRTVSGIGVDPQAKVDTLADIIAACASTAGSVPGDGSVCDQFFTASNPKATPAERPINTLQATLALARSGTGVVDAAGLHRLAVSNTSFQPELAAQPADWTLPVSFSNAPPGALPEGRTVSVDSAGNVWIRSGGNGATEFVGAAPGAADLSTPIPRAAGTENQP</sequence>
<protein>
    <submittedName>
        <fullName evidence="1">Uncharacterized protein</fullName>
    </submittedName>
</protein>
<gene>
    <name evidence="1" type="ORF">D0Y96_11035</name>
</gene>
<reference evidence="1 2" key="1">
    <citation type="submission" date="2018-08" db="EMBL/GenBank/DDBJ databases">
        <title>Acidipila sp. 4G-K13, an acidobacterium isolated from forest soil.</title>
        <authorList>
            <person name="Gao Z.-H."/>
            <person name="Qiu L.-H."/>
        </authorList>
    </citation>
    <scope>NUCLEOTIDE SEQUENCE [LARGE SCALE GENOMIC DNA]</scope>
    <source>
        <strain evidence="1 2">4G-K13</strain>
    </source>
</reference>